<evidence type="ECO:0000256" key="1">
    <source>
        <dbReference type="ARBA" id="ARBA00004141"/>
    </source>
</evidence>
<dbReference type="PATRIC" id="fig|2746.7.peg.1875"/>
<evidence type="ECO:0000256" key="5">
    <source>
        <dbReference type="SAM" id="Phobius"/>
    </source>
</evidence>
<evidence type="ECO:0000256" key="2">
    <source>
        <dbReference type="ARBA" id="ARBA00022692"/>
    </source>
</evidence>
<evidence type="ECO:0000256" key="3">
    <source>
        <dbReference type="ARBA" id="ARBA00022989"/>
    </source>
</evidence>
<dbReference type="InterPro" id="IPR035906">
    <property type="entry name" value="MetI-like_sf"/>
</dbReference>
<proteinExistence type="predicted"/>
<accession>A0A1B8P5G1</accession>
<organism evidence="6 7">
    <name type="scientific">Halomonas elongata</name>
    <dbReference type="NCBI Taxonomy" id="2746"/>
    <lineage>
        <taxon>Bacteria</taxon>
        <taxon>Pseudomonadati</taxon>
        <taxon>Pseudomonadota</taxon>
        <taxon>Gammaproteobacteria</taxon>
        <taxon>Oceanospirillales</taxon>
        <taxon>Halomonadaceae</taxon>
        <taxon>Halomonas</taxon>
    </lineage>
</organism>
<evidence type="ECO:0000313" key="6">
    <source>
        <dbReference type="EMBL" id="OBX37462.1"/>
    </source>
</evidence>
<dbReference type="Proteomes" id="UP000092504">
    <property type="component" value="Unassembled WGS sequence"/>
</dbReference>
<sequence length="85" mass="9111">MNVLDFDYMLGLVPILLSYLPLTLEMAAAGMALALVLACGLAVIRVLKIPGLNAATMLFISFFRGTPCWCSSSCSITACPSYWTS</sequence>
<keyword evidence="4 5" id="KW-0472">Membrane</keyword>
<gene>
    <name evidence="6" type="primary">tcyL</name>
    <name evidence="6" type="ORF">A8U91_01829</name>
</gene>
<evidence type="ECO:0000313" key="7">
    <source>
        <dbReference type="Proteomes" id="UP000092504"/>
    </source>
</evidence>
<dbReference type="GO" id="GO:0016020">
    <property type="term" value="C:membrane"/>
    <property type="evidence" value="ECO:0007669"/>
    <property type="project" value="UniProtKB-SubCell"/>
</dbReference>
<feature type="transmembrane region" description="Helical" evidence="5">
    <location>
        <begin position="26"/>
        <end position="47"/>
    </location>
</feature>
<name>A0A1B8P5G1_HALEL</name>
<keyword evidence="3 5" id="KW-1133">Transmembrane helix</keyword>
<dbReference type="AlphaFoldDB" id="A0A1B8P5G1"/>
<comment type="subcellular location">
    <subcellularLocation>
        <location evidence="1">Membrane</location>
        <topology evidence="1">Multi-pass membrane protein</topology>
    </subcellularLocation>
</comment>
<dbReference type="SUPFAM" id="SSF161098">
    <property type="entry name" value="MetI-like"/>
    <property type="match status" value="1"/>
</dbReference>
<dbReference type="EMBL" id="MAJD01000001">
    <property type="protein sequence ID" value="OBX37462.1"/>
    <property type="molecule type" value="Genomic_DNA"/>
</dbReference>
<comment type="caution">
    <text evidence="6">The sequence shown here is derived from an EMBL/GenBank/DDBJ whole genome shotgun (WGS) entry which is preliminary data.</text>
</comment>
<evidence type="ECO:0000256" key="4">
    <source>
        <dbReference type="ARBA" id="ARBA00023136"/>
    </source>
</evidence>
<protein>
    <submittedName>
        <fullName evidence="6">L-cystine transport system permease protein TcyL</fullName>
    </submittedName>
</protein>
<dbReference type="Gene3D" id="1.10.3720.10">
    <property type="entry name" value="MetI-like"/>
    <property type="match status" value="1"/>
</dbReference>
<reference evidence="6 7" key="1">
    <citation type="submission" date="2016-06" db="EMBL/GenBank/DDBJ databases">
        <title>Genome sequence of halotolerant plant growth promoting strain of Halomonas elongata HEK1 isolated from salterns of Rann of Kutch, Gujarat, India.</title>
        <authorList>
            <person name="Gaba S."/>
            <person name="Singh R.N."/>
            <person name="Abrol S."/>
            <person name="Kaushik R."/>
            <person name="Saxena A.K."/>
        </authorList>
    </citation>
    <scope>NUCLEOTIDE SEQUENCE [LARGE SCALE GENOMIC DNA]</scope>
    <source>
        <strain evidence="6 7">HEK1</strain>
    </source>
</reference>
<keyword evidence="2 5" id="KW-0812">Transmembrane</keyword>